<gene>
    <name evidence="1" type="ORF">GF068_42720</name>
</gene>
<evidence type="ECO:0008006" key="3">
    <source>
        <dbReference type="Google" id="ProtNLM"/>
    </source>
</evidence>
<dbReference type="Gene3D" id="3.40.30.10">
    <property type="entry name" value="Glutaredoxin"/>
    <property type="match status" value="1"/>
</dbReference>
<evidence type="ECO:0000313" key="2">
    <source>
        <dbReference type="Proteomes" id="UP000440224"/>
    </source>
</evidence>
<organism evidence="1 2">
    <name type="scientific">Polyangium spumosum</name>
    <dbReference type="NCBI Taxonomy" id="889282"/>
    <lineage>
        <taxon>Bacteria</taxon>
        <taxon>Pseudomonadati</taxon>
        <taxon>Myxococcota</taxon>
        <taxon>Polyangia</taxon>
        <taxon>Polyangiales</taxon>
        <taxon>Polyangiaceae</taxon>
        <taxon>Polyangium</taxon>
    </lineage>
</organism>
<reference evidence="1 2" key="1">
    <citation type="submission" date="2019-10" db="EMBL/GenBank/DDBJ databases">
        <title>A soil myxobacterium in the family Polyangiaceae.</title>
        <authorList>
            <person name="Li Y."/>
            <person name="Wang J."/>
        </authorList>
    </citation>
    <scope>NUCLEOTIDE SEQUENCE [LARGE SCALE GENOMIC DNA]</scope>
    <source>
        <strain evidence="1 2">DSM 14734</strain>
    </source>
</reference>
<dbReference type="AlphaFoldDB" id="A0A6N7QCH0"/>
<dbReference type="EMBL" id="WJIE01000039">
    <property type="protein sequence ID" value="MRG98581.1"/>
    <property type="molecule type" value="Genomic_DNA"/>
</dbReference>
<dbReference type="SUPFAM" id="SSF52833">
    <property type="entry name" value="Thioredoxin-like"/>
    <property type="match status" value="1"/>
</dbReference>
<dbReference type="RefSeq" id="WP_153825348.1">
    <property type="nucleotide sequence ID" value="NZ_WJIE01000039.1"/>
</dbReference>
<sequence length="109" mass="11795">MPAVLALHGRFGARGLRVIGVSSFDPDDAEAERKAAEEATREEKMDYATYLDTNGTWSKTAGLVDIPAFALLGPDGRVLLRHRGKLALGAEAYAEMERAIERALPASPR</sequence>
<evidence type="ECO:0000313" key="1">
    <source>
        <dbReference type="EMBL" id="MRG98581.1"/>
    </source>
</evidence>
<accession>A0A6N7QCH0</accession>
<comment type="caution">
    <text evidence="1">The sequence shown here is derived from an EMBL/GenBank/DDBJ whole genome shotgun (WGS) entry which is preliminary data.</text>
</comment>
<dbReference type="OrthoDB" id="9964347at2"/>
<dbReference type="Proteomes" id="UP000440224">
    <property type="component" value="Unassembled WGS sequence"/>
</dbReference>
<name>A0A6N7QCH0_9BACT</name>
<keyword evidence="2" id="KW-1185">Reference proteome</keyword>
<proteinExistence type="predicted"/>
<protein>
    <recommendedName>
        <fullName evidence="3">Redoxin domain-containing protein</fullName>
    </recommendedName>
</protein>
<dbReference type="InterPro" id="IPR036249">
    <property type="entry name" value="Thioredoxin-like_sf"/>
</dbReference>